<reference evidence="2" key="1">
    <citation type="submission" date="2006-09" db="EMBL/GenBank/DDBJ databases">
        <title>Annotation of Plasmodium falciparum Dd2.</title>
        <authorList>
            <consortium name="The Broad Institute Genome Sequencing Platform"/>
            <person name="Volkman S.K."/>
            <person name="Neafsey D.E."/>
            <person name="Dash A.P."/>
            <person name="Chitnis C.E."/>
            <person name="Hartl D.L."/>
            <person name="Young S.K."/>
            <person name="Zeng Q."/>
            <person name="Koehrsen M."/>
            <person name="Alvarado L."/>
            <person name="Berlin A."/>
            <person name="Borenstein D."/>
            <person name="Chapman S.B."/>
            <person name="Chen Z."/>
            <person name="Engels R."/>
            <person name="Freedman E."/>
            <person name="Gellesch M."/>
            <person name="Goldberg J."/>
            <person name="Griggs A."/>
            <person name="Gujja S."/>
            <person name="Heilman E.R."/>
            <person name="Heiman D.I."/>
            <person name="Howarth C."/>
            <person name="Jen D."/>
            <person name="Larson L."/>
            <person name="Mehta T."/>
            <person name="Neiman D."/>
            <person name="Park D."/>
            <person name="Pearson M."/>
            <person name="Roberts A."/>
            <person name="Saif S."/>
            <person name="Shea T."/>
            <person name="Shenoy N."/>
            <person name="Sisk P."/>
            <person name="Stolte C."/>
            <person name="Sykes S."/>
            <person name="Walk T."/>
            <person name="White J."/>
            <person name="Yandava C."/>
            <person name="Haas B."/>
            <person name="Henn M.R."/>
            <person name="Nusbaum C."/>
            <person name="Birren B."/>
        </authorList>
    </citation>
    <scope>NUCLEOTIDE SEQUENCE [LARGE SCALE GENOMIC DNA]</scope>
</reference>
<evidence type="ECO:0000313" key="2">
    <source>
        <dbReference type="Proteomes" id="UP000054282"/>
    </source>
</evidence>
<dbReference type="EMBL" id="GG703052">
    <property type="protein sequence ID" value="KOB89731.1"/>
    <property type="molecule type" value="Genomic_DNA"/>
</dbReference>
<proteinExistence type="predicted"/>
<accession>A0A0L7MA82</accession>
<dbReference type="KEGG" id="pfd:PFDG_05284"/>
<dbReference type="Proteomes" id="UP000054282">
    <property type="component" value="Unassembled WGS sequence"/>
</dbReference>
<name>A0A0L7MA82_PLAF4</name>
<dbReference type="AlphaFoldDB" id="A0A0L7MA82"/>
<reference evidence="2" key="2">
    <citation type="submission" date="2006-09" db="EMBL/GenBank/DDBJ databases">
        <title>The genome sequence of Plasmodium falciparum Dd2.</title>
        <authorList>
            <consortium name="The Broad Institute Genome Sequencing Platform"/>
            <person name="Birren B."/>
            <person name="Lander E."/>
            <person name="Galagan J."/>
            <person name="Nusbaum C."/>
            <person name="Devon K."/>
            <person name="Henn M."/>
            <person name="Jaffe D."/>
            <person name="Butler J."/>
            <person name="Alvarez P."/>
            <person name="Gnerre S."/>
            <person name="Grabherr M."/>
            <person name="Kleber M."/>
            <person name="Mauceli E."/>
            <person name="Brockman W."/>
            <person name="MacCallum I.A."/>
            <person name="Rounsley S."/>
            <person name="Young S."/>
            <person name="LaButti K."/>
            <person name="Pushparaj V."/>
            <person name="DeCaprio D."/>
            <person name="Crawford M."/>
            <person name="Koehrsen M."/>
            <person name="Engels R."/>
            <person name="Montgomery P."/>
            <person name="Pearson M."/>
            <person name="Howarth C."/>
            <person name="Larson L."/>
            <person name="Luoma S."/>
            <person name="White J."/>
            <person name="Kodira C."/>
            <person name="Zeng Q."/>
            <person name="O'Leary S."/>
            <person name="Yandava C."/>
            <person name="Alvarado L."/>
            <person name="Wirth D."/>
            <person name="Volkman S."/>
            <person name="Hartl D."/>
        </authorList>
    </citation>
    <scope>NUCLEOTIDE SEQUENCE [LARGE SCALE GENOMIC DNA]</scope>
</reference>
<feature type="non-terminal residue" evidence="1">
    <location>
        <position position="56"/>
    </location>
</feature>
<evidence type="ECO:0000313" key="1">
    <source>
        <dbReference type="EMBL" id="KOB89731.1"/>
    </source>
</evidence>
<sequence length="56" mass="6664">MNKKELTILTVSFYPRRLQSTTRQILLYNVLINNTKGLSTYMNKKQMDDPKHRSHP</sequence>
<gene>
    <name evidence="1" type="ORF">PFDG_05284</name>
</gene>
<protein>
    <submittedName>
        <fullName evidence="1">Uncharacterized protein</fullName>
    </submittedName>
</protein>
<organism evidence="1 2">
    <name type="scientific">Plasmodium falciparum (isolate Dd2)</name>
    <dbReference type="NCBI Taxonomy" id="57267"/>
    <lineage>
        <taxon>Eukaryota</taxon>
        <taxon>Sar</taxon>
        <taxon>Alveolata</taxon>
        <taxon>Apicomplexa</taxon>
        <taxon>Aconoidasida</taxon>
        <taxon>Haemosporida</taxon>
        <taxon>Plasmodiidae</taxon>
        <taxon>Plasmodium</taxon>
        <taxon>Plasmodium (Laverania)</taxon>
    </lineage>
</organism>